<feature type="non-terminal residue" evidence="2">
    <location>
        <position position="1"/>
    </location>
</feature>
<feature type="transmembrane region" description="Helical" evidence="1">
    <location>
        <begin position="84"/>
        <end position="101"/>
    </location>
</feature>
<proteinExistence type="predicted"/>
<keyword evidence="1" id="KW-1133">Transmembrane helix</keyword>
<feature type="transmembrane region" description="Helical" evidence="1">
    <location>
        <begin position="12"/>
        <end position="34"/>
    </location>
</feature>
<feature type="non-terminal residue" evidence="2">
    <location>
        <position position="210"/>
    </location>
</feature>
<evidence type="ECO:0000313" key="2">
    <source>
        <dbReference type="EMBL" id="GAI56931.1"/>
    </source>
</evidence>
<evidence type="ECO:0008006" key="3">
    <source>
        <dbReference type="Google" id="ProtNLM"/>
    </source>
</evidence>
<dbReference type="AlphaFoldDB" id="X1QQ64"/>
<name>X1QQ64_9ZZZZ</name>
<organism evidence="2">
    <name type="scientific">marine sediment metagenome</name>
    <dbReference type="NCBI Taxonomy" id="412755"/>
    <lineage>
        <taxon>unclassified sequences</taxon>
        <taxon>metagenomes</taxon>
        <taxon>ecological metagenomes</taxon>
    </lineage>
</organism>
<comment type="caution">
    <text evidence="2">The sequence shown here is derived from an EMBL/GenBank/DDBJ whole genome shotgun (WGS) entry which is preliminary data.</text>
</comment>
<keyword evidence="1" id="KW-0472">Membrane</keyword>
<sequence length="210" mass="23290">AEVSPSEIVIPLVAALGFALLLLLAALLLIRLILRLRTPPQSSHQYQIWDLKKAAIVVSIFLVLFFSFGHVSNAIVGWGITYKVLLPIWGTLIVCGAYFVINTRKDLRKLTIVLNVVAVTLVIIPAISIAVNEAKAASQDIKTTENMDTNSVDPGKTDTLPDIYYIILDRYACARTLEEVYDFDNSEFLDYLSDKGFYVASESTSNYPET</sequence>
<keyword evidence="1" id="KW-0812">Transmembrane</keyword>
<gene>
    <name evidence="2" type="ORF">S06H3_58743</name>
</gene>
<protein>
    <recommendedName>
        <fullName evidence="3">Sulfatase N-terminal domain-containing protein</fullName>
    </recommendedName>
</protein>
<feature type="transmembrane region" description="Helical" evidence="1">
    <location>
        <begin position="55"/>
        <end position="78"/>
    </location>
</feature>
<feature type="transmembrane region" description="Helical" evidence="1">
    <location>
        <begin position="113"/>
        <end position="131"/>
    </location>
</feature>
<evidence type="ECO:0000256" key="1">
    <source>
        <dbReference type="SAM" id="Phobius"/>
    </source>
</evidence>
<accession>X1QQ64</accession>
<dbReference type="EMBL" id="BARV01038064">
    <property type="protein sequence ID" value="GAI56931.1"/>
    <property type="molecule type" value="Genomic_DNA"/>
</dbReference>
<reference evidence="2" key="1">
    <citation type="journal article" date="2014" name="Front. Microbiol.">
        <title>High frequency of phylogenetically diverse reductive dehalogenase-homologous genes in deep subseafloor sedimentary metagenomes.</title>
        <authorList>
            <person name="Kawai M."/>
            <person name="Futagami T."/>
            <person name="Toyoda A."/>
            <person name="Takaki Y."/>
            <person name="Nishi S."/>
            <person name="Hori S."/>
            <person name="Arai W."/>
            <person name="Tsubouchi T."/>
            <person name="Morono Y."/>
            <person name="Uchiyama I."/>
            <person name="Ito T."/>
            <person name="Fujiyama A."/>
            <person name="Inagaki F."/>
            <person name="Takami H."/>
        </authorList>
    </citation>
    <scope>NUCLEOTIDE SEQUENCE</scope>
    <source>
        <strain evidence="2">Expedition CK06-06</strain>
    </source>
</reference>